<dbReference type="GO" id="GO:0003824">
    <property type="term" value="F:catalytic activity"/>
    <property type="evidence" value="ECO:0007669"/>
    <property type="project" value="InterPro"/>
</dbReference>
<dbReference type="GO" id="GO:0046872">
    <property type="term" value="F:metal ion binding"/>
    <property type="evidence" value="ECO:0007669"/>
    <property type="project" value="UniProtKB-KW"/>
</dbReference>
<dbReference type="SFLD" id="SFLDS00029">
    <property type="entry name" value="Radical_SAM"/>
    <property type="match status" value="1"/>
</dbReference>
<dbReference type="EMBL" id="CP000724">
    <property type="protein sequence ID" value="ABR46294.1"/>
    <property type="molecule type" value="Genomic_DNA"/>
</dbReference>
<comment type="cofactor">
    <cofactor evidence="1">
        <name>[4Fe-4S] cluster</name>
        <dbReference type="ChEBI" id="CHEBI:49883"/>
    </cofactor>
</comment>
<dbReference type="eggNOG" id="COG0535">
    <property type="taxonomic scope" value="Bacteria"/>
</dbReference>
<accession>A6TJC6</accession>
<dbReference type="PANTHER" id="PTHR11228:SF7">
    <property type="entry name" value="PQQA PEPTIDE CYCLASE"/>
    <property type="match status" value="1"/>
</dbReference>
<proteinExistence type="predicted"/>
<keyword evidence="3" id="KW-0949">S-adenosyl-L-methionine</keyword>
<gene>
    <name evidence="8" type="ordered locus">Amet_0051</name>
</gene>
<protein>
    <submittedName>
        <fullName evidence="8">Radical SAM domain protein</fullName>
    </submittedName>
</protein>
<dbReference type="InterPro" id="IPR007197">
    <property type="entry name" value="rSAM"/>
</dbReference>
<keyword evidence="9" id="KW-1185">Reference proteome</keyword>
<evidence type="ECO:0000313" key="8">
    <source>
        <dbReference type="EMBL" id="ABR46294.1"/>
    </source>
</evidence>
<dbReference type="AlphaFoldDB" id="A6TJC6"/>
<dbReference type="GO" id="GO:0051539">
    <property type="term" value="F:4 iron, 4 sulfur cluster binding"/>
    <property type="evidence" value="ECO:0007669"/>
    <property type="project" value="UniProtKB-KW"/>
</dbReference>
<name>A6TJC6_ALKMQ</name>
<dbReference type="SFLD" id="SFLDG01067">
    <property type="entry name" value="SPASM/twitch_domain_containing"/>
    <property type="match status" value="1"/>
</dbReference>
<dbReference type="CDD" id="cd21123">
    <property type="entry name" value="SPASM_MftC-like"/>
    <property type="match status" value="1"/>
</dbReference>
<keyword evidence="6" id="KW-0411">Iron-sulfur</keyword>
<evidence type="ECO:0000256" key="4">
    <source>
        <dbReference type="ARBA" id="ARBA00022723"/>
    </source>
</evidence>
<dbReference type="Pfam" id="PF04055">
    <property type="entry name" value="Radical_SAM"/>
    <property type="match status" value="1"/>
</dbReference>
<dbReference type="PANTHER" id="PTHR11228">
    <property type="entry name" value="RADICAL SAM DOMAIN PROTEIN"/>
    <property type="match status" value="1"/>
</dbReference>
<dbReference type="KEGG" id="amt:Amet_0051"/>
<dbReference type="Proteomes" id="UP000001572">
    <property type="component" value="Chromosome"/>
</dbReference>
<evidence type="ECO:0000256" key="5">
    <source>
        <dbReference type="ARBA" id="ARBA00023004"/>
    </source>
</evidence>
<reference evidence="9" key="1">
    <citation type="journal article" date="2016" name="Genome Announc.">
        <title>Complete genome sequence of Alkaliphilus metalliredigens strain QYMF, an alkaliphilic and metal-reducing bacterium isolated from borax-contaminated leachate ponds.</title>
        <authorList>
            <person name="Hwang C."/>
            <person name="Copeland A."/>
            <person name="Lucas S."/>
            <person name="Lapidus A."/>
            <person name="Barry K."/>
            <person name="Detter J.C."/>
            <person name="Glavina Del Rio T."/>
            <person name="Hammon N."/>
            <person name="Israni S."/>
            <person name="Dalin E."/>
            <person name="Tice H."/>
            <person name="Pitluck S."/>
            <person name="Chertkov O."/>
            <person name="Brettin T."/>
            <person name="Bruce D."/>
            <person name="Han C."/>
            <person name="Schmutz J."/>
            <person name="Larimer F."/>
            <person name="Land M.L."/>
            <person name="Hauser L."/>
            <person name="Kyrpides N."/>
            <person name="Mikhailova N."/>
            <person name="Ye Q."/>
            <person name="Zhou J."/>
            <person name="Richardson P."/>
            <person name="Fields M.W."/>
        </authorList>
    </citation>
    <scope>NUCLEOTIDE SEQUENCE [LARGE SCALE GENOMIC DNA]</scope>
    <source>
        <strain evidence="9">QYMF</strain>
    </source>
</reference>
<dbReference type="SUPFAM" id="SSF102114">
    <property type="entry name" value="Radical SAM enzymes"/>
    <property type="match status" value="1"/>
</dbReference>
<dbReference type="InterPro" id="IPR013785">
    <property type="entry name" value="Aldolase_TIM"/>
</dbReference>
<evidence type="ECO:0000256" key="3">
    <source>
        <dbReference type="ARBA" id="ARBA00022691"/>
    </source>
</evidence>
<keyword evidence="4" id="KW-0479">Metal-binding</keyword>
<dbReference type="InterPro" id="IPR017200">
    <property type="entry name" value="PqqE-like"/>
</dbReference>
<evidence type="ECO:0000256" key="1">
    <source>
        <dbReference type="ARBA" id="ARBA00001966"/>
    </source>
</evidence>
<dbReference type="InterPro" id="IPR058240">
    <property type="entry name" value="rSAM_sf"/>
</dbReference>
<evidence type="ECO:0000313" key="9">
    <source>
        <dbReference type="Proteomes" id="UP000001572"/>
    </source>
</evidence>
<organism evidence="8 9">
    <name type="scientific">Alkaliphilus metalliredigens (strain QYMF)</name>
    <dbReference type="NCBI Taxonomy" id="293826"/>
    <lineage>
        <taxon>Bacteria</taxon>
        <taxon>Bacillati</taxon>
        <taxon>Bacillota</taxon>
        <taxon>Clostridia</taxon>
        <taxon>Peptostreptococcales</taxon>
        <taxon>Natronincolaceae</taxon>
        <taxon>Alkaliphilus</taxon>
    </lineage>
</organism>
<dbReference type="PROSITE" id="PS51918">
    <property type="entry name" value="RADICAL_SAM"/>
    <property type="match status" value="1"/>
</dbReference>
<dbReference type="STRING" id="293826.Amet_0051"/>
<dbReference type="Pfam" id="PF13186">
    <property type="entry name" value="SPASM"/>
    <property type="match status" value="1"/>
</dbReference>
<dbReference type="InterPro" id="IPR050377">
    <property type="entry name" value="Radical_SAM_PqqE_MftC-like"/>
</dbReference>
<dbReference type="InterPro" id="IPR023885">
    <property type="entry name" value="4Fe4S-binding_SPASM_dom"/>
</dbReference>
<dbReference type="SMART" id="SM00729">
    <property type="entry name" value="Elp3"/>
    <property type="match status" value="1"/>
</dbReference>
<dbReference type="RefSeq" id="WP_011971203.1">
    <property type="nucleotide sequence ID" value="NC_009633.1"/>
</dbReference>
<dbReference type="NCBIfam" id="TIGR04085">
    <property type="entry name" value="rSAM_more_4Fe4S"/>
    <property type="match status" value="1"/>
</dbReference>
<evidence type="ECO:0000256" key="6">
    <source>
        <dbReference type="ARBA" id="ARBA00023014"/>
    </source>
</evidence>
<dbReference type="OrthoDB" id="7021155at2"/>
<dbReference type="InterPro" id="IPR006638">
    <property type="entry name" value="Elp3/MiaA/NifB-like_rSAM"/>
</dbReference>
<feature type="domain" description="Radical SAM core" evidence="7">
    <location>
        <begin position="1"/>
        <end position="211"/>
    </location>
</feature>
<evidence type="ECO:0000259" key="7">
    <source>
        <dbReference type="PROSITE" id="PS51918"/>
    </source>
</evidence>
<dbReference type="Gene3D" id="3.20.20.70">
    <property type="entry name" value="Aldolase class I"/>
    <property type="match status" value="1"/>
</dbReference>
<dbReference type="SFLD" id="SFLDG01386">
    <property type="entry name" value="main_SPASM_domain-containing"/>
    <property type="match status" value="1"/>
</dbReference>
<keyword evidence="2" id="KW-0004">4Fe-4S</keyword>
<dbReference type="InterPro" id="IPR027633">
    <property type="entry name" value="rSAM_NirJ2"/>
</dbReference>
<dbReference type="HOGENOM" id="CLU_009273_4_0_9"/>
<dbReference type="CDD" id="cd01335">
    <property type="entry name" value="Radical_SAM"/>
    <property type="match status" value="1"/>
</dbReference>
<dbReference type="PIRSF" id="PIRSF037420">
    <property type="entry name" value="PQQ_syn_pqqE"/>
    <property type="match status" value="1"/>
</dbReference>
<sequence>MIISWNTTNHCNMYCDHCYRDSGVKGSSELNTEEGKALIDEIVLAGFKIMIFSGGEPLMREDLFELIAYAKDRGLRPVLGTNGTFITPAVAEKLKRVGTMGVGISLDSLDSHKHDGLRHYDGAWDGAIQGMRNCQSAGLPFQIHTTVMDWNNPELEAITDLAVELGAVAHHFFFLVPTGRAHNIEEESLRAEQYERTLERIMKKQQLVRIELKPTCAPQFMRIAKQMGMNLRFGRGCLAGTSYCIINPNGKVQPCAYLDMEIGNVRETPFSEIWKNSEVFSNLRTLSYGGGCGSCEYHISCGGCRARAAYYHEGDYMAEEPWCLHHGRKGGVAHG</sequence>
<keyword evidence="5" id="KW-0408">Iron</keyword>
<evidence type="ECO:0000256" key="2">
    <source>
        <dbReference type="ARBA" id="ARBA00022485"/>
    </source>
</evidence>
<dbReference type="NCBIfam" id="TIGR04055">
    <property type="entry name" value="rSAM_NirJ2"/>
    <property type="match status" value="1"/>
</dbReference>